<accession>A0A8E2B2W7</accession>
<feature type="region of interest" description="Disordered" evidence="1">
    <location>
        <begin position="80"/>
        <end position="109"/>
    </location>
</feature>
<dbReference type="EMBL" id="KV722360">
    <property type="protein sequence ID" value="OCH93059.1"/>
    <property type="molecule type" value="Genomic_DNA"/>
</dbReference>
<dbReference type="Proteomes" id="UP000250043">
    <property type="component" value="Unassembled WGS sequence"/>
</dbReference>
<evidence type="ECO:0000313" key="3">
    <source>
        <dbReference type="Proteomes" id="UP000250043"/>
    </source>
</evidence>
<protein>
    <submittedName>
        <fullName evidence="2">Uncharacterized protein</fullName>
    </submittedName>
</protein>
<dbReference type="PROSITE" id="PS51257">
    <property type="entry name" value="PROKAR_LIPOPROTEIN"/>
    <property type="match status" value="1"/>
</dbReference>
<evidence type="ECO:0000256" key="1">
    <source>
        <dbReference type="SAM" id="MobiDB-lite"/>
    </source>
</evidence>
<sequence length="214" mass="22905">MATLRRRAIGWNSFIGACPHPKVAPKKLPHGRLQDPALGILPWQKLHRPLRARSHCENCSRSHNSTGGLLLATDGHAHPWSRTASIGRRSQRRPSSTAPTMHGRDSRDSPSHLCVPLIHVGGEHADVIRVAGVRIPCSFRAGAGCRPCRARSDFRGGRRLAVNSHCAASLVWATCLAPVSSVACVDCAGSLARNGPLGSCRPCRGSAASSFRNI</sequence>
<name>A0A8E2B2W7_9APHY</name>
<proteinExistence type="predicted"/>
<organism evidence="2 3">
    <name type="scientific">Obba rivulosa</name>
    <dbReference type="NCBI Taxonomy" id="1052685"/>
    <lineage>
        <taxon>Eukaryota</taxon>
        <taxon>Fungi</taxon>
        <taxon>Dikarya</taxon>
        <taxon>Basidiomycota</taxon>
        <taxon>Agaricomycotina</taxon>
        <taxon>Agaricomycetes</taxon>
        <taxon>Polyporales</taxon>
        <taxon>Gelatoporiaceae</taxon>
        <taxon>Obba</taxon>
    </lineage>
</organism>
<evidence type="ECO:0000313" key="2">
    <source>
        <dbReference type="EMBL" id="OCH93059.1"/>
    </source>
</evidence>
<dbReference type="AlphaFoldDB" id="A0A8E2B2W7"/>
<reference evidence="2 3" key="1">
    <citation type="submission" date="2016-07" db="EMBL/GenBank/DDBJ databases">
        <title>Draft genome of the white-rot fungus Obba rivulosa 3A-2.</title>
        <authorList>
            <consortium name="DOE Joint Genome Institute"/>
            <person name="Miettinen O."/>
            <person name="Riley R."/>
            <person name="Acob R."/>
            <person name="Barry K."/>
            <person name="Cullen D."/>
            <person name="De Vries R."/>
            <person name="Hainaut M."/>
            <person name="Hatakka A."/>
            <person name="Henrissat B."/>
            <person name="Hilden K."/>
            <person name="Kuo R."/>
            <person name="Labutti K."/>
            <person name="Lipzen A."/>
            <person name="Makela M.R."/>
            <person name="Sandor L."/>
            <person name="Spatafora J.W."/>
            <person name="Grigoriev I.V."/>
            <person name="Hibbett D.S."/>
        </authorList>
    </citation>
    <scope>NUCLEOTIDE SEQUENCE [LARGE SCALE GENOMIC DNA]</scope>
    <source>
        <strain evidence="2 3">3A-2</strain>
    </source>
</reference>
<keyword evidence="3" id="KW-1185">Reference proteome</keyword>
<gene>
    <name evidence="2" type="ORF">OBBRIDRAFT_380800</name>
</gene>